<feature type="transmembrane region" description="Helical" evidence="1">
    <location>
        <begin position="72"/>
        <end position="96"/>
    </location>
</feature>
<name>A0A2S6H1A6_9PSEU</name>
<sequence length="198" mass="21572">MDESTRVDRRRWWGWPASGAVPVSVLLVVSVVEPGHLLVFRYLRLPGLLGTLFILLIAFTCFLAIRSGAWRLFTTAVLVVFAVLWAGVAFIFGAGAGDDDVVARYPSPTGDHEVIVQPGMAGGLFDHNYSLRVRHGHGLVAREWDLGCVFEDLGGSLAVDWVGPHRVRVAVWHNEPPVVVDVDQSTGEPEQLASSSTC</sequence>
<keyword evidence="1" id="KW-0472">Membrane</keyword>
<dbReference type="AlphaFoldDB" id="A0A2S6H1A6"/>
<comment type="caution">
    <text evidence="2">The sequence shown here is derived from an EMBL/GenBank/DDBJ whole genome shotgun (WGS) entry which is preliminary data.</text>
</comment>
<evidence type="ECO:0000313" key="3">
    <source>
        <dbReference type="Proteomes" id="UP000239203"/>
    </source>
</evidence>
<dbReference type="EMBL" id="PTIX01000001">
    <property type="protein sequence ID" value="PPK71243.1"/>
    <property type="molecule type" value="Genomic_DNA"/>
</dbReference>
<gene>
    <name evidence="2" type="ORF">CLV40_101432</name>
</gene>
<feature type="transmembrane region" description="Helical" evidence="1">
    <location>
        <begin position="12"/>
        <end position="32"/>
    </location>
</feature>
<keyword evidence="3" id="KW-1185">Reference proteome</keyword>
<proteinExistence type="predicted"/>
<keyword evidence="1" id="KW-0812">Transmembrane</keyword>
<organism evidence="2 3">
    <name type="scientific">Actinokineospora auranticolor</name>
    <dbReference type="NCBI Taxonomy" id="155976"/>
    <lineage>
        <taxon>Bacteria</taxon>
        <taxon>Bacillati</taxon>
        <taxon>Actinomycetota</taxon>
        <taxon>Actinomycetes</taxon>
        <taxon>Pseudonocardiales</taxon>
        <taxon>Pseudonocardiaceae</taxon>
        <taxon>Actinokineospora</taxon>
    </lineage>
</organism>
<evidence type="ECO:0000313" key="2">
    <source>
        <dbReference type="EMBL" id="PPK71243.1"/>
    </source>
</evidence>
<accession>A0A2S6H1A6</accession>
<keyword evidence="1" id="KW-1133">Transmembrane helix</keyword>
<reference evidence="2 3" key="1">
    <citation type="submission" date="2018-02" db="EMBL/GenBank/DDBJ databases">
        <title>Genomic Encyclopedia of Archaeal and Bacterial Type Strains, Phase II (KMG-II): from individual species to whole genera.</title>
        <authorList>
            <person name="Goeker M."/>
        </authorList>
    </citation>
    <scope>NUCLEOTIDE SEQUENCE [LARGE SCALE GENOMIC DNA]</scope>
    <source>
        <strain evidence="2 3">YU 961-1</strain>
    </source>
</reference>
<feature type="transmembrane region" description="Helical" evidence="1">
    <location>
        <begin position="44"/>
        <end position="65"/>
    </location>
</feature>
<evidence type="ECO:0000256" key="1">
    <source>
        <dbReference type="SAM" id="Phobius"/>
    </source>
</evidence>
<dbReference type="Proteomes" id="UP000239203">
    <property type="component" value="Unassembled WGS sequence"/>
</dbReference>
<dbReference type="OrthoDB" id="5195083at2"/>
<dbReference type="RefSeq" id="WP_104476296.1">
    <property type="nucleotide sequence ID" value="NZ_CP154825.1"/>
</dbReference>
<protein>
    <submittedName>
        <fullName evidence="2">Uncharacterized protein</fullName>
    </submittedName>
</protein>